<feature type="chain" id="PRO_5002798691" description="EGF-like domain-containing protein" evidence="5">
    <location>
        <begin position="27"/>
        <end position="137"/>
    </location>
</feature>
<keyword evidence="5" id="KW-0732">Signal</keyword>
<evidence type="ECO:0000256" key="1">
    <source>
        <dbReference type="ARBA" id="ARBA00022536"/>
    </source>
</evidence>
<accession>B3SDB3</accession>
<dbReference type="InterPro" id="IPR024731">
    <property type="entry name" value="NELL2-like_EGF"/>
</dbReference>
<dbReference type="SUPFAM" id="SSF57196">
    <property type="entry name" value="EGF/Laminin"/>
    <property type="match status" value="1"/>
</dbReference>
<dbReference type="PhylomeDB" id="B3SDB3"/>
<evidence type="ECO:0000259" key="6">
    <source>
        <dbReference type="SMART" id="SM00179"/>
    </source>
</evidence>
<evidence type="ECO:0000256" key="3">
    <source>
        <dbReference type="ARBA" id="ARBA00023157"/>
    </source>
</evidence>
<dbReference type="PANTHER" id="PTHR24042">
    <property type="entry name" value="NEL HOMOLOG"/>
    <property type="match status" value="1"/>
</dbReference>
<dbReference type="KEGG" id="tad:TRIADDRAFT_62271"/>
<proteinExistence type="predicted"/>
<dbReference type="InterPro" id="IPR001881">
    <property type="entry name" value="EGF-like_Ca-bd_dom"/>
</dbReference>
<feature type="domain" description="EGF-like" evidence="7">
    <location>
        <begin position="36"/>
        <end position="77"/>
    </location>
</feature>
<dbReference type="Proteomes" id="UP000009022">
    <property type="component" value="Unassembled WGS sequence"/>
</dbReference>
<protein>
    <recommendedName>
        <fullName evidence="10">EGF-like domain-containing protein</fullName>
    </recommendedName>
</protein>
<dbReference type="OrthoDB" id="19903at2759"/>
<keyword evidence="3" id="KW-1015">Disulfide bond</keyword>
<organism evidence="8 9">
    <name type="scientific">Trichoplax adhaerens</name>
    <name type="common">Trichoplax reptans</name>
    <dbReference type="NCBI Taxonomy" id="10228"/>
    <lineage>
        <taxon>Eukaryota</taxon>
        <taxon>Metazoa</taxon>
        <taxon>Placozoa</taxon>
        <taxon>Uniplacotomia</taxon>
        <taxon>Trichoplacea</taxon>
        <taxon>Trichoplacidae</taxon>
        <taxon>Trichoplax</taxon>
    </lineage>
</organism>
<gene>
    <name evidence="8" type="ORF">TRIADDRAFT_62271</name>
</gene>
<dbReference type="Pfam" id="PF12947">
    <property type="entry name" value="EGF_3"/>
    <property type="match status" value="1"/>
</dbReference>
<evidence type="ECO:0000313" key="8">
    <source>
        <dbReference type="EMBL" id="EDV19289.1"/>
    </source>
</evidence>
<dbReference type="CDD" id="cd00054">
    <property type="entry name" value="EGF_CA"/>
    <property type="match status" value="1"/>
</dbReference>
<feature type="domain" description="EGF-like calcium-binding" evidence="6">
    <location>
        <begin position="78"/>
        <end position="126"/>
    </location>
</feature>
<dbReference type="Pfam" id="PF07645">
    <property type="entry name" value="EGF_CA"/>
    <property type="match status" value="1"/>
</dbReference>
<dbReference type="HOGENOM" id="CLU_1867727_0_0_1"/>
<dbReference type="AlphaFoldDB" id="B3SDB3"/>
<evidence type="ECO:0000259" key="7">
    <source>
        <dbReference type="SMART" id="SM00181"/>
    </source>
</evidence>
<dbReference type="InterPro" id="IPR018097">
    <property type="entry name" value="EGF_Ca-bd_CS"/>
</dbReference>
<keyword evidence="4" id="KW-0325">Glycoprotein</keyword>
<dbReference type="GO" id="GO:0005509">
    <property type="term" value="F:calcium ion binding"/>
    <property type="evidence" value="ECO:0007669"/>
    <property type="project" value="InterPro"/>
</dbReference>
<name>B3SDB3_TRIAD</name>
<reference evidence="8 9" key="1">
    <citation type="journal article" date="2008" name="Nature">
        <title>The Trichoplax genome and the nature of placozoans.</title>
        <authorList>
            <person name="Srivastava M."/>
            <person name="Begovic E."/>
            <person name="Chapman J."/>
            <person name="Putnam N.H."/>
            <person name="Hellsten U."/>
            <person name="Kawashima T."/>
            <person name="Kuo A."/>
            <person name="Mitros T."/>
            <person name="Salamov A."/>
            <person name="Carpenter M.L."/>
            <person name="Signorovitch A.Y."/>
            <person name="Moreno M.A."/>
            <person name="Kamm K."/>
            <person name="Grimwood J."/>
            <person name="Schmutz J."/>
            <person name="Shapiro H."/>
            <person name="Grigoriev I.V."/>
            <person name="Buss L.W."/>
            <person name="Schierwater B."/>
            <person name="Dellaporta S.L."/>
            <person name="Rokhsar D.S."/>
        </authorList>
    </citation>
    <scope>NUCLEOTIDE SEQUENCE [LARGE SCALE GENOMIC DNA]</scope>
    <source>
        <strain evidence="8 9">Grell-BS-1999</strain>
    </source>
</reference>
<dbReference type="InterPro" id="IPR000742">
    <property type="entry name" value="EGF"/>
</dbReference>
<dbReference type="GeneID" id="6759426"/>
<dbReference type="RefSeq" id="XP_002118213.1">
    <property type="nucleotide sequence ID" value="XM_002118177.1"/>
</dbReference>
<evidence type="ECO:0000313" key="9">
    <source>
        <dbReference type="Proteomes" id="UP000009022"/>
    </source>
</evidence>
<dbReference type="PROSITE" id="PS01187">
    <property type="entry name" value="EGF_CA"/>
    <property type="match status" value="1"/>
</dbReference>
<dbReference type="Gene3D" id="2.10.25.10">
    <property type="entry name" value="Laminin"/>
    <property type="match status" value="2"/>
</dbReference>
<sequence length="137" mass="14855">MILKHLANSKILYVALICGCFCQTQAQEQSIASKEDCLKNGLNCSSDAVCSSMTNGSYVTYICSCKSGFNGDGFRCYDIDECAAQGIGIGSPCPLEKNQVCVNSIGSYRCVCASYARNASYFKDCRSIAKFNTHFVL</sequence>
<evidence type="ECO:0008006" key="10">
    <source>
        <dbReference type="Google" id="ProtNLM"/>
    </source>
</evidence>
<dbReference type="InParanoid" id="B3SDB3"/>
<dbReference type="InterPro" id="IPR051586">
    <property type="entry name" value="PKC-binding_NELL"/>
</dbReference>
<keyword evidence="1" id="KW-0245">EGF-like domain</keyword>
<dbReference type="InterPro" id="IPR049883">
    <property type="entry name" value="NOTCH1_EGF-like"/>
</dbReference>
<dbReference type="PANTHER" id="PTHR24042:SF5">
    <property type="entry name" value="EGF-LIKE CALCIUM-BINDING DOMAIN-CONTAINING PROTEIN"/>
    <property type="match status" value="1"/>
</dbReference>
<keyword evidence="2" id="KW-0677">Repeat</keyword>
<dbReference type="EMBL" id="DS985277">
    <property type="protein sequence ID" value="EDV19289.1"/>
    <property type="molecule type" value="Genomic_DNA"/>
</dbReference>
<dbReference type="SMART" id="SM00179">
    <property type="entry name" value="EGF_CA"/>
    <property type="match status" value="1"/>
</dbReference>
<evidence type="ECO:0000256" key="4">
    <source>
        <dbReference type="ARBA" id="ARBA00023180"/>
    </source>
</evidence>
<keyword evidence="9" id="KW-1185">Reference proteome</keyword>
<evidence type="ECO:0000256" key="5">
    <source>
        <dbReference type="SAM" id="SignalP"/>
    </source>
</evidence>
<feature type="domain" description="EGF-like" evidence="7">
    <location>
        <begin position="81"/>
        <end position="126"/>
    </location>
</feature>
<dbReference type="SMART" id="SM00181">
    <property type="entry name" value="EGF"/>
    <property type="match status" value="2"/>
</dbReference>
<dbReference type="CTD" id="6759426"/>
<evidence type="ECO:0000256" key="2">
    <source>
        <dbReference type="ARBA" id="ARBA00022737"/>
    </source>
</evidence>
<feature type="signal peptide" evidence="5">
    <location>
        <begin position="1"/>
        <end position="26"/>
    </location>
</feature>